<sequence length="134" mass="15189">MGGATGELYMYIENNNNEKGQKEDVDDSVTNRRQEGKGESVPNSKEAVKKANQQKEKTKEKSDQESDIRANSDMQKVDDNPVQKDPNNKKKEERNKETFSYSKEGNFTVISSTHQPDVMAQKKIENKLSMANAM</sequence>
<evidence type="ECO:0000313" key="3">
    <source>
        <dbReference type="Proteomes" id="UP001152561"/>
    </source>
</evidence>
<protein>
    <submittedName>
        <fullName evidence="2">Uncharacterized protein</fullName>
    </submittedName>
</protein>
<accession>A0A9Q1LCI0</accession>
<reference evidence="3" key="1">
    <citation type="journal article" date="2023" name="Proc. Natl. Acad. Sci. U.S.A.">
        <title>Genomic and structural basis for evolution of tropane alkaloid biosynthesis.</title>
        <authorList>
            <person name="Wanga Y.-J."/>
            <person name="Taina T."/>
            <person name="Yua J.-Y."/>
            <person name="Lia J."/>
            <person name="Xua B."/>
            <person name="Chenc J."/>
            <person name="D'Auriad J.C."/>
            <person name="Huanga J.-P."/>
            <person name="Huanga S.-X."/>
        </authorList>
    </citation>
    <scope>NUCLEOTIDE SEQUENCE [LARGE SCALE GENOMIC DNA]</scope>
    <source>
        <strain evidence="3">cv. KIB-2019</strain>
    </source>
</reference>
<evidence type="ECO:0000313" key="2">
    <source>
        <dbReference type="EMBL" id="KAJ8533771.1"/>
    </source>
</evidence>
<dbReference type="AlphaFoldDB" id="A0A9Q1LCI0"/>
<organism evidence="2 3">
    <name type="scientific">Anisodus acutangulus</name>
    <dbReference type="NCBI Taxonomy" id="402998"/>
    <lineage>
        <taxon>Eukaryota</taxon>
        <taxon>Viridiplantae</taxon>
        <taxon>Streptophyta</taxon>
        <taxon>Embryophyta</taxon>
        <taxon>Tracheophyta</taxon>
        <taxon>Spermatophyta</taxon>
        <taxon>Magnoliopsida</taxon>
        <taxon>eudicotyledons</taxon>
        <taxon>Gunneridae</taxon>
        <taxon>Pentapetalae</taxon>
        <taxon>asterids</taxon>
        <taxon>lamiids</taxon>
        <taxon>Solanales</taxon>
        <taxon>Solanaceae</taxon>
        <taxon>Solanoideae</taxon>
        <taxon>Hyoscyameae</taxon>
        <taxon>Anisodus</taxon>
    </lineage>
</organism>
<feature type="region of interest" description="Disordered" evidence="1">
    <location>
        <begin position="1"/>
        <end position="100"/>
    </location>
</feature>
<keyword evidence="3" id="KW-1185">Reference proteome</keyword>
<feature type="compositionally biased region" description="Basic and acidic residues" evidence="1">
    <location>
        <begin position="46"/>
        <end position="97"/>
    </location>
</feature>
<name>A0A9Q1LCI0_9SOLA</name>
<comment type="caution">
    <text evidence="2">The sequence shown here is derived from an EMBL/GenBank/DDBJ whole genome shotgun (WGS) entry which is preliminary data.</text>
</comment>
<dbReference type="Proteomes" id="UP001152561">
    <property type="component" value="Unassembled WGS sequence"/>
</dbReference>
<gene>
    <name evidence="2" type="ORF">K7X08_007095</name>
</gene>
<dbReference type="EMBL" id="JAJAGQ010000019">
    <property type="protein sequence ID" value="KAJ8533771.1"/>
    <property type="molecule type" value="Genomic_DNA"/>
</dbReference>
<evidence type="ECO:0000256" key="1">
    <source>
        <dbReference type="SAM" id="MobiDB-lite"/>
    </source>
</evidence>
<feature type="compositionally biased region" description="Basic and acidic residues" evidence="1">
    <location>
        <begin position="19"/>
        <end position="38"/>
    </location>
</feature>
<proteinExistence type="predicted"/>